<dbReference type="InterPro" id="IPR029014">
    <property type="entry name" value="NiFe-Hase_large"/>
</dbReference>
<dbReference type="Pfam" id="PF00346">
    <property type="entry name" value="Complex1_49kDa"/>
    <property type="match status" value="1"/>
</dbReference>
<dbReference type="SUPFAM" id="SSF56762">
    <property type="entry name" value="HydB/Nqo4-like"/>
    <property type="match status" value="1"/>
</dbReference>
<proteinExistence type="predicted"/>
<dbReference type="AlphaFoldDB" id="A0A3E2BQ69"/>
<evidence type="ECO:0000259" key="3">
    <source>
        <dbReference type="Pfam" id="PF00346"/>
    </source>
</evidence>
<keyword evidence="1" id="KW-0560">Oxidoreductase</keyword>
<reference evidence="4 5" key="1">
    <citation type="submission" date="2018-08" db="EMBL/GenBank/DDBJ databases">
        <title>Genome analysis of the thermophilic bacterium of the candidate phylum Aminicenantes from deep subsurface aquifer revealed its physiology and ecological role.</title>
        <authorList>
            <person name="Kadnikov V.V."/>
            <person name="Mardanov A.V."/>
            <person name="Beletsky A.V."/>
            <person name="Karnachuk O.V."/>
            <person name="Ravin N.V."/>
        </authorList>
    </citation>
    <scope>NUCLEOTIDE SEQUENCE [LARGE SCALE GENOMIC DNA]</scope>
    <source>
        <strain evidence="4">BY38</strain>
    </source>
</reference>
<feature type="binding site" evidence="2">
    <location>
        <position position="66"/>
    </location>
    <ligand>
        <name>Ni(2+)</name>
        <dbReference type="ChEBI" id="CHEBI:49786"/>
    </ligand>
</feature>
<keyword evidence="2" id="KW-0533">Nickel</keyword>
<dbReference type="GO" id="GO:0016151">
    <property type="term" value="F:nickel cation binding"/>
    <property type="evidence" value="ECO:0007669"/>
    <property type="project" value="InterPro"/>
</dbReference>
<name>A0A3E2BQ69_9BACT</name>
<dbReference type="GO" id="GO:0016651">
    <property type="term" value="F:oxidoreductase activity, acting on NAD(P)H"/>
    <property type="evidence" value="ECO:0007669"/>
    <property type="project" value="InterPro"/>
</dbReference>
<comment type="caution">
    <text evidence="4">The sequence shown here is derived from an EMBL/GenBank/DDBJ whole genome shotgun (WGS) entry which is preliminary data.</text>
</comment>
<dbReference type="GO" id="GO:0048038">
    <property type="term" value="F:quinone binding"/>
    <property type="evidence" value="ECO:0007669"/>
    <property type="project" value="InterPro"/>
</dbReference>
<dbReference type="InterPro" id="IPR001135">
    <property type="entry name" value="NADH_Q_OxRdtase_suD"/>
</dbReference>
<feature type="binding site" evidence="2">
    <location>
        <position position="353"/>
    </location>
    <ligand>
        <name>Ni(2+)</name>
        <dbReference type="ChEBI" id="CHEBI:49786"/>
    </ligand>
</feature>
<comment type="cofactor">
    <cofactor evidence="2">
        <name>Fe cation</name>
        <dbReference type="ChEBI" id="CHEBI:24875"/>
    </cofactor>
</comment>
<keyword evidence="2" id="KW-0479">Metal-binding</keyword>
<feature type="binding site" evidence="2">
    <location>
        <position position="44"/>
    </location>
    <ligand>
        <name>Mg(2+)</name>
        <dbReference type="ChEBI" id="CHEBI:18420"/>
    </ligand>
</feature>
<dbReference type="InterPro" id="IPR001501">
    <property type="entry name" value="Ni-dep_hyd_lsu"/>
</dbReference>
<dbReference type="Proteomes" id="UP000257323">
    <property type="component" value="Unassembled WGS sequence"/>
</dbReference>
<sequence>MKFQIPIGPQHPALKEPISLRMTVEGEIIRDADLRLGYNHRGLEKLAEQKTWIQNIYLTERICGICSHSHTTCYVQGVEKLMEIEPPKRGQYIRYLVSELERVHSHLLWLGVAGHEAGFDSFFMYTWRDREIVMDILETISGNRVHYGINTIGGVRRDLDEQQVKHILDSLAILRERSEYYQHLGTNEPSFVARLAGVGYLSREDAIALCAVGPTVRASGVPMDVRKDDPYGIYGEVPFEVCTADTCDVLGRTVVRIKELFQCYNIIEYLLKNLPSGPVAVRAPRRAKPNEVVSRYEAPRGENIHYIKSNGTDKPERLKVRAPTLGNYAATIKMLKNGFIADVPLIFAAIDPCICCAERAVALVDARSGQERIISMNALKKLSRQVSAGNARKREAEWPL</sequence>
<dbReference type="GO" id="GO:0051287">
    <property type="term" value="F:NAD binding"/>
    <property type="evidence" value="ECO:0007669"/>
    <property type="project" value="InterPro"/>
</dbReference>
<feature type="binding site" evidence="2">
    <location>
        <position position="66"/>
    </location>
    <ligand>
        <name>Fe cation</name>
        <dbReference type="ChEBI" id="CHEBI:24875"/>
    </ligand>
</feature>
<feature type="binding site" evidence="2">
    <location>
        <position position="63"/>
    </location>
    <ligand>
        <name>Ni(2+)</name>
        <dbReference type="ChEBI" id="CHEBI:49786"/>
    </ligand>
</feature>
<feature type="binding site" evidence="2">
    <location>
        <position position="356"/>
    </location>
    <ligand>
        <name>Fe cation</name>
        <dbReference type="ChEBI" id="CHEBI:24875"/>
    </ligand>
</feature>
<dbReference type="InterPro" id="IPR018194">
    <property type="entry name" value="Ni-dep_hyd_lsu_Ni_BS"/>
</dbReference>
<accession>A0A3E2BQ69</accession>
<feature type="domain" description="NADH-quinone oxidoreductase subunit D" evidence="3">
    <location>
        <begin position="118"/>
        <end position="289"/>
    </location>
</feature>
<dbReference type="PROSITE" id="PS00507">
    <property type="entry name" value="NI_HGENASE_L_1"/>
    <property type="match status" value="1"/>
</dbReference>
<evidence type="ECO:0000256" key="1">
    <source>
        <dbReference type="ARBA" id="ARBA00023002"/>
    </source>
</evidence>
<dbReference type="PANTHER" id="PTHR43485:SF1">
    <property type="entry name" value="FORMATE HYDROGENLYASE SUBUNIT 5-RELATED"/>
    <property type="match status" value="1"/>
</dbReference>
<evidence type="ECO:0000313" key="4">
    <source>
        <dbReference type="EMBL" id="RFT16854.1"/>
    </source>
</evidence>
<feature type="binding site" evidence="2">
    <location>
        <position position="320"/>
    </location>
    <ligand>
        <name>Mg(2+)</name>
        <dbReference type="ChEBI" id="CHEBI:18420"/>
    </ligand>
</feature>
<dbReference type="PANTHER" id="PTHR43485">
    <property type="entry name" value="HYDROGENASE-4 COMPONENT G"/>
    <property type="match status" value="1"/>
</dbReference>
<comment type="cofactor">
    <cofactor evidence="2">
        <name>Ni(2+)</name>
        <dbReference type="ChEBI" id="CHEBI:49786"/>
    </cofactor>
</comment>
<dbReference type="Gene3D" id="1.10.645.10">
    <property type="entry name" value="Cytochrome-c3 Hydrogenase, chain B"/>
    <property type="match status" value="1"/>
</dbReference>
<evidence type="ECO:0000313" key="5">
    <source>
        <dbReference type="Proteomes" id="UP000257323"/>
    </source>
</evidence>
<dbReference type="GO" id="GO:0008901">
    <property type="term" value="F:ferredoxin hydrogenase activity"/>
    <property type="evidence" value="ECO:0007669"/>
    <property type="project" value="InterPro"/>
</dbReference>
<keyword evidence="2" id="KW-0408">Iron</keyword>
<protein>
    <submittedName>
        <fullName evidence="4">Group 4 [NiFe] hydrogenase large subunit</fullName>
    </submittedName>
</protein>
<evidence type="ECO:0000256" key="2">
    <source>
        <dbReference type="PIRSR" id="PIRSR601501-1"/>
    </source>
</evidence>
<organism evidence="4 5">
    <name type="scientific">Candidatus Saccharicenans subterraneus</name>
    <dbReference type="NCBI Taxonomy" id="2508984"/>
    <lineage>
        <taxon>Bacteria</taxon>
        <taxon>Candidatus Aminicenantota</taxon>
        <taxon>Candidatus Aminicenantia</taxon>
        <taxon>Candidatus Aminicenantales</taxon>
        <taxon>Candidatus Saccharicenantaceae</taxon>
        <taxon>Candidatus Saccharicenans</taxon>
    </lineage>
</organism>
<dbReference type="InterPro" id="IPR052197">
    <property type="entry name" value="ComplexI_49kDa-like"/>
</dbReference>
<keyword evidence="2" id="KW-0460">Magnesium</keyword>
<dbReference type="EMBL" id="QUAH01000001">
    <property type="protein sequence ID" value="RFT16854.1"/>
    <property type="molecule type" value="Genomic_DNA"/>
</dbReference>
<gene>
    <name evidence="4" type="ORF">OP8BY_0796</name>
</gene>
<dbReference type="Pfam" id="PF00374">
    <property type="entry name" value="NiFeSe_Hases"/>
    <property type="match status" value="1"/>
</dbReference>